<name>A0A8H4W7D2_9HELO</name>
<evidence type="ECO:0000313" key="2">
    <source>
        <dbReference type="EMBL" id="KAF4636597.1"/>
    </source>
</evidence>
<evidence type="ECO:0000256" key="1">
    <source>
        <dbReference type="SAM" id="MobiDB-lite"/>
    </source>
</evidence>
<comment type="caution">
    <text evidence="2">The sequence shown here is derived from an EMBL/GenBank/DDBJ whole genome shotgun (WGS) entry which is preliminary data.</text>
</comment>
<dbReference type="EMBL" id="JAAMPI010000058">
    <property type="protein sequence ID" value="KAF4636597.1"/>
    <property type="molecule type" value="Genomic_DNA"/>
</dbReference>
<gene>
    <name evidence="2" type="ORF">G7Y89_g1489</name>
</gene>
<dbReference type="Proteomes" id="UP000566819">
    <property type="component" value="Unassembled WGS sequence"/>
</dbReference>
<sequence length="246" mass="25741">MMRESAGLAAPTAVIADQLLNPSPSALIPRWYYTRVAMATISAARPTNRGFILPTVQWDSVLQATPVSESSIGASSTTASTSAVTGIATSANTESSSAQSTTTQSTTIQITTTQSTSVGTSATPTISSGSAGSNGWFAGVTIKDQEIHQVQDKTPEKTFSRPAKNGRFHSSPILLLTVSPETQVKLQASPHASVTQLEGKATSRLALAAELFDPAVPSSRTVQIKSLPSQGDASVLNMPPNMMSYW</sequence>
<organism evidence="2 3">
    <name type="scientific">Cudoniella acicularis</name>
    <dbReference type="NCBI Taxonomy" id="354080"/>
    <lineage>
        <taxon>Eukaryota</taxon>
        <taxon>Fungi</taxon>
        <taxon>Dikarya</taxon>
        <taxon>Ascomycota</taxon>
        <taxon>Pezizomycotina</taxon>
        <taxon>Leotiomycetes</taxon>
        <taxon>Helotiales</taxon>
        <taxon>Tricladiaceae</taxon>
        <taxon>Cudoniella</taxon>
    </lineage>
</organism>
<feature type="compositionally biased region" description="Low complexity" evidence="1">
    <location>
        <begin position="91"/>
        <end position="123"/>
    </location>
</feature>
<evidence type="ECO:0000313" key="3">
    <source>
        <dbReference type="Proteomes" id="UP000566819"/>
    </source>
</evidence>
<proteinExistence type="predicted"/>
<dbReference type="AlphaFoldDB" id="A0A8H4W7D2"/>
<accession>A0A8H4W7D2</accession>
<protein>
    <submittedName>
        <fullName evidence="2">Uncharacterized protein</fullName>
    </submittedName>
</protein>
<feature type="region of interest" description="Disordered" evidence="1">
    <location>
        <begin position="91"/>
        <end position="130"/>
    </location>
</feature>
<reference evidence="2 3" key="1">
    <citation type="submission" date="2020-03" db="EMBL/GenBank/DDBJ databases">
        <title>Draft Genome Sequence of Cudoniella acicularis.</title>
        <authorList>
            <person name="Buettner E."/>
            <person name="Kellner H."/>
        </authorList>
    </citation>
    <scope>NUCLEOTIDE SEQUENCE [LARGE SCALE GENOMIC DNA]</scope>
    <source>
        <strain evidence="2 3">DSM 108380</strain>
    </source>
</reference>
<keyword evidence="3" id="KW-1185">Reference proteome</keyword>